<dbReference type="PANTHER" id="PTHR40980:SF4">
    <property type="entry name" value="TONB-DEPENDENT RECEPTOR-LIKE BETA-BARREL DOMAIN-CONTAINING PROTEIN"/>
    <property type="match status" value="1"/>
</dbReference>
<proteinExistence type="inferred from homology"/>
<dbReference type="SMART" id="SM00965">
    <property type="entry name" value="STN"/>
    <property type="match status" value="1"/>
</dbReference>
<dbReference type="Gene3D" id="2.40.170.20">
    <property type="entry name" value="TonB-dependent receptor, beta-barrel domain"/>
    <property type="match status" value="1"/>
</dbReference>
<evidence type="ECO:0000256" key="6">
    <source>
        <dbReference type="ARBA" id="ARBA00023237"/>
    </source>
</evidence>
<comment type="similarity">
    <text evidence="7">Belongs to the TonB-dependent receptor family.</text>
</comment>
<dbReference type="PANTHER" id="PTHR40980">
    <property type="entry name" value="PLUG DOMAIN-CONTAINING PROTEIN"/>
    <property type="match status" value="1"/>
</dbReference>
<keyword evidence="10" id="KW-1185">Reference proteome</keyword>
<dbReference type="InterPro" id="IPR036942">
    <property type="entry name" value="Beta-barrel_TonB_sf"/>
</dbReference>
<keyword evidence="9" id="KW-0675">Receptor</keyword>
<dbReference type="InterPro" id="IPR000531">
    <property type="entry name" value="Beta-barrel_TonB"/>
</dbReference>
<keyword evidence="3" id="KW-0406">Ion transport</keyword>
<dbReference type="Pfam" id="PF07715">
    <property type="entry name" value="Plug"/>
    <property type="match status" value="1"/>
</dbReference>
<protein>
    <submittedName>
        <fullName evidence="9">TonB-dependent receptor</fullName>
    </submittedName>
</protein>
<organism evidence="9 10">
    <name type="scientific">Novosphingobium capsulatum</name>
    <dbReference type="NCBI Taxonomy" id="13688"/>
    <lineage>
        <taxon>Bacteria</taxon>
        <taxon>Pseudomonadati</taxon>
        <taxon>Pseudomonadota</taxon>
        <taxon>Alphaproteobacteria</taxon>
        <taxon>Sphingomonadales</taxon>
        <taxon>Sphingomonadaceae</taxon>
        <taxon>Novosphingobium</taxon>
    </lineage>
</organism>
<dbReference type="Proteomes" id="UP001184150">
    <property type="component" value="Unassembled WGS sequence"/>
</dbReference>
<evidence type="ECO:0000256" key="3">
    <source>
        <dbReference type="ARBA" id="ARBA00022496"/>
    </source>
</evidence>
<evidence type="ECO:0000256" key="4">
    <source>
        <dbReference type="ARBA" id="ARBA00023004"/>
    </source>
</evidence>
<keyword evidence="6" id="KW-0998">Cell outer membrane</keyword>
<evidence type="ECO:0000256" key="2">
    <source>
        <dbReference type="ARBA" id="ARBA00022448"/>
    </source>
</evidence>
<comment type="caution">
    <text evidence="9">The sequence shown here is derived from an EMBL/GenBank/DDBJ whole genome shotgun (WGS) entry which is preliminary data.</text>
</comment>
<dbReference type="SUPFAM" id="SSF56935">
    <property type="entry name" value="Porins"/>
    <property type="match status" value="1"/>
</dbReference>
<evidence type="ECO:0000256" key="1">
    <source>
        <dbReference type="ARBA" id="ARBA00004442"/>
    </source>
</evidence>
<accession>A0ABU1MLQ4</accession>
<reference evidence="9 10" key="1">
    <citation type="submission" date="2023-07" db="EMBL/GenBank/DDBJ databases">
        <title>Sorghum-associated microbial communities from plants grown in Nebraska, USA.</title>
        <authorList>
            <person name="Schachtman D."/>
        </authorList>
    </citation>
    <scope>NUCLEOTIDE SEQUENCE [LARGE SCALE GENOMIC DNA]</scope>
    <source>
        <strain evidence="9 10">DS1027</strain>
    </source>
</reference>
<evidence type="ECO:0000313" key="9">
    <source>
        <dbReference type="EMBL" id="MDR6511144.1"/>
    </source>
</evidence>
<keyword evidence="3" id="KW-0410">Iron transport</keyword>
<keyword evidence="7" id="KW-0798">TonB box</keyword>
<comment type="subcellular location">
    <subcellularLocation>
        <location evidence="1 7">Cell outer membrane</location>
    </subcellularLocation>
</comment>
<evidence type="ECO:0000313" key="10">
    <source>
        <dbReference type="Proteomes" id="UP001184150"/>
    </source>
</evidence>
<feature type="domain" description="Secretin/TonB short N-terminal" evidence="8">
    <location>
        <begin position="41"/>
        <end position="91"/>
    </location>
</feature>
<evidence type="ECO:0000259" key="8">
    <source>
        <dbReference type="SMART" id="SM00965"/>
    </source>
</evidence>
<gene>
    <name evidence="9" type="ORF">J2792_002016</name>
</gene>
<evidence type="ECO:0000256" key="5">
    <source>
        <dbReference type="ARBA" id="ARBA00023136"/>
    </source>
</evidence>
<name>A0ABU1MLQ4_9SPHN</name>
<dbReference type="InterPro" id="IPR037066">
    <property type="entry name" value="Plug_dom_sf"/>
</dbReference>
<dbReference type="EMBL" id="JAVDRD010000004">
    <property type="protein sequence ID" value="MDR6511144.1"/>
    <property type="molecule type" value="Genomic_DNA"/>
</dbReference>
<evidence type="ECO:0000256" key="7">
    <source>
        <dbReference type="RuleBase" id="RU003357"/>
    </source>
</evidence>
<keyword evidence="5 7" id="KW-0472">Membrane</keyword>
<dbReference type="Pfam" id="PF00593">
    <property type="entry name" value="TonB_dep_Rec_b-barrel"/>
    <property type="match status" value="1"/>
</dbReference>
<dbReference type="Gene3D" id="3.55.50.30">
    <property type="match status" value="1"/>
</dbReference>
<dbReference type="InterPro" id="IPR012910">
    <property type="entry name" value="Plug_dom"/>
</dbReference>
<dbReference type="Gene3D" id="2.170.130.10">
    <property type="entry name" value="TonB-dependent receptor, plug domain"/>
    <property type="match status" value="1"/>
</dbReference>
<keyword evidence="4" id="KW-0408">Iron</keyword>
<dbReference type="InterPro" id="IPR011662">
    <property type="entry name" value="Secretin/TonB_short_N"/>
</dbReference>
<keyword evidence="2" id="KW-0813">Transport</keyword>
<sequence length="1001" mass="105986">MPAPVPAMAATAQPVGAPTPIVLPAMPLGQALLALARQTGRNILFAAADVAGAQAPPVRAATFEQALSILARSNGLVAKRLAGGAVRLAPRRRPPASLRAAPRRQAVAPLPPPMIEDRTAIVVEASLAARAWRDGAAEDTPDALASAQIRRLPDRTIAEALGRLPGIITLATSLEGAMGRVDHAGRATGDFVAMRGLPGAYVETRIDGIEIPQSLPYSRGTQLGLMALAPDLGLQVHRVLDARLAGEAIAGTLDIDHLAPFAPRAQGLRLGLTAGADDQAWRFGQNAGTWGANAGFGWQSPDGRLALVASAALSRRHFASVEQTYQSGNLAYALTDAQGNSAPGLDPAANLLLASVNAQVTRGTAHEETAFLSLGWRASDRLTLTASAMWASRAIAQDVYQVSVQGGRAAGFFAQTATADGLLRTQSIRADAHYWFETNPERDRLGMAQAALAWDAGATKAQARVFAALGRTDRPDHIEISFWDADTTRLSGGVNVADVRGFPVLKLAPADAALVANPLAFPVHNQGERESETSQDHRLGGDWRVQASPAPGWQAEIGGLALRSWRSRETAHFLYADTLPAGTTLGNSGLVDGQIGPVLRGVYDYAIPTIADAALLRAIGRASVQPRTIDDSNANAYALHEDRLAAYAMVTRHLGGDDDAGEGDAGEGALDLSLGLRGEWSGVSGRYWLAGNDGVPADGVAYGWNHLSAHYAALLPSVTLHWRPDRQWTFDAALWTSLTRPSPYQLTGGGSATRDSQGVTEIQLSNPDLKSVRGTNADLSVAWQGPGGLHLALGGFAKHLARYLNDTGNDLNNPASVMEYRAIRLIRPENGGTATILGLEASMAVPLDLVAGVLRHLAVAADLTLLHSAVHLNNPALDRVERTQYAPASNLLLRLHYDDGRWSADAACRLTGAYIQEYGIDVPTFAGTAPLSGSALDTWVRPSRQVDLAMARHWGRQTLRLALRNALDDTAYRATIGRYSDAVPQTILGGRQLLLTWSAGF</sequence>